<gene>
    <name evidence="1" type="ORF">SAMN04487779_1001326</name>
</gene>
<reference evidence="1 2" key="1">
    <citation type="submission" date="2016-10" db="EMBL/GenBank/DDBJ databases">
        <authorList>
            <person name="de Groot N.N."/>
        </authorList>
    </citation>
    <scope>NUCLEOTIDE SEQUENCE [LARGE SCALE GENOMIC DNA]</scope>
    <source>
        <strain evidence="1 2">CPCC 100156</strain>
    </source>
</reference>
<accession>A0A1G6JZ07</accession>
<name>A0A1G6JZ07_9PROT</name>
<dbReference type="Proteomes" id="UP000198925">
    <property type="component" value="Unassembled WGS sequence"/>
</dbReference>
<proteinExistence type="predicted"/>
<protein>
    <submittedName>
        <fullName evidence="1">Capsular polysaccharide export protein</fullName>
    </submittedName>
</protein>
<dbReference type="GO" id="GO:0015774">
    <property type="term" value="P:polysaccharide transport"/>
    <property type="evidence" value="ECO:0007669"/>
    <property type="project" value="InterPro"/>
</dbReference>
<evidence type="ECO:0000313" key="1">
    <source>
        <dbReference type="EMBL" id="SDC23933.1"/>
    </source>
</evidence>
<sequence length="430" mass="47486">MAYIKAHHPEAAAPRRFLFLQGPISPFFAEVAEGLRALGHDAWRINLCLGDRLFWEGPGAVDYRGRFQDWPGFLAGFLDRHRITDLVLLGEQRPYHKPAIALAHSRGIAVTATDFGYLRPDWVVLERDGLGADSRFPRDPAAIRTLAAQSPEPDLREHHRDSFATQARWDVLFHLASLLPLPFPHYRSFLLHPPIPAYLGTALRLLLRKRETRAAARSLAELGTLGVPLFLFAMQMETDYSIRAYSRFPDMDSAIAETVASFARHAPPEARLLVKVHPLDPGLKAWARRVRRIAAAAGVADRVHYLGGALPMEVVIEACRGTVTVNSTVGVKSIAMGRSTLPLGQAVYNVPGLAWQGGLDRFWREAEPPEPGLAADFIRAIAACLHVRGCYYTRPGLDVAVAGTVRRLHLRLLNRPMPEAATTSPVPASA</sequence>
<dbReference type="GO" id="GO:0000271">
    <property type="term" value="P:polysaccharide biosynthetic process"/>
    <property type="evidence" value="ECO:0007669"/>
    <property type="project" value="InterPro"/>
</dbReference>
<dbReference type="EMBL" id="FMZX01000001">
    <property type="protein sequence ID" value="SDC23933.1"/>
    <property type="molecule type" value="Genomic_DNA"/>
</dbReference>
<dbReference type="AlphaFoldDB" id="A0A1G6JZ07"/>
<keyword evidence="2" id="KW-1185">Reference proteome</keyword>
<evidence type="ECO:0000313" key="2">
    <source>
        <dbReference type="Proteomes" id="UP000198925"/>
    </source>
</evidence>
<dbReference type="STRING" id="938405.SAMN02927895_00511"/>
<organism evidence="1 2">
    <name type="scientific">Belnapia rosea</name>
    <dbReference type="NCBI Taxonomy" id="938405"/>
    <lineage>
        <taxon>Bacteria</taxon>
        <taxon>Pseudomonadati</taxon>
        <taxon>Pseudomonadota</taxon>
        <taxon>Alphaproteobacteria</taxon>
        <taxon>Acetobacterales</taxon>
        <taxon>Roseomonadaceae</taxon>
        <taxon>Belnapia</taxon>
    </lineage>
</organism>
<dbReference type="CDD" id="cd16441">
    <property type="entry name" value="beta_Kdo_transferase_KpsS"/>
    <property type="match status" value="1"/>
</dbReference>
<dbReference type="RefSeq" id="WP_090659819.1">
    <property type="nucleotide sequence ID" value="NZ_FMZX01000001.1"/>
</dbReference>
<dbReference type="Pfam" id="PF05159">
    <property type="entry name" value="Capsule_synth"/>
    <property type="match status" value="1"/>
</dbReference>
<dbReference type="InterPro" id="IPR007833">
    <property type="entry name" value="Capsule_polysaccharide_synth"/>
</dbReference>